<dbReference type="GO" id="GO:0005737">
    <property type="term" value="C:cytoplasm"/>
    <property type="evidence" value="ECO:0007669"/>
    <property type="project" value="TreeGrafter"/>
</dbReference>
<dbReference type="Pfam" id="PF00656">
    <property type="entry name" value="Peptidase_C14"/>
    <property type="match status" value="1"/>
</dbReference>
<dbReference type="PANTHER" id="PTHR48104">
    <property type="entry name" value="METACASPASE-4"/>
    <property type="match status" value="1"/>
</dbReference>
<organism evidence="3 4">
    <name type="scientific">Armillaria gallica</name>
    <name type="common">Bulbous honey fungus</name>
    <name type="synonym">Armillaria bulbosa</name>
    <dbReference type="NCBI Taxonomy" id="47427"/>
    <lineage>
        <taxon>Eukaryota</taxon>
        <taxon>Fungi</taxon>
        <taxon>Dikarya</taxon>
        <taxon>Basidiomycota</taxon>
        <taxon>Agaricomycotina</taxon>
        <taxon>Agaricomycetes</taxon>
        <taxon>Agaricomycetidae</taxon>
        <taxon>Agaricales</taxon>
        <taxon>Marasmiineae</taxon>
        <taxon>Physalacriaceae</taxon>
        <taxon>Armillaria</taxon>
    </lineage>
</organism>
<dbReference type="EMBL" id="KZ293648">
    <property type="protein sequence ID" value="PBK98278.1"/>
    <property type="molecule type" value="Genomic_DNA"/>
</dbReference>
<dbReference type="OrthoDB" id="3223806at2759"/>
<accession>A0A2H3E553</accession>
<dbReference type="Gene3D" id="3.40.50.1460">
    <property type="match status" value="1"/>
</dbReference>
<dbReference type="GO" id="GO:0006508">
    <property type="term" value="P:proteolysis"/>
    <property type="evidence" value="ECO:0007669"/>
    <property type="project" value="InterPro"/>
</dbReference>
<dbReference type="InterPro" id="IPR050452">
    <property type="entry name" value="Metacaspase"/>
</dbReference>
<gene>
    <name evidence="3" type="ORF">ARMGADRAFT_921004</name>
</gene>
<name>A0A2H3E553_ARMGA</name>
<dbReference type="InterPro" id="IPR011600">
    <property type="entry name" value="Pept_C14_caspase"/>
</dbReference>
<feature type="domain" description="Peptidase C14 caspase" evidence="2">
    <location>
        <begin position="9"/>
        <end position="258"/>
    </location>
</feature>
<dbReference type="AlphaFoldDB" id="A0A2H3E553"/>
<protein>
    <recommendedName>
        <fullName evidence="2">Peptidase C14 caspase domain-containing protein</fullName>
    </recommendedName>
</protein>
<dbReference type="InParanoid" id="A0A2H3E553"/>
<proteinExistence type="inferred from homology"/>
<dbReference type="PANTHER" id="PTHR48104:SF30">
    <property type="entry name" value="METACASPASE-1"/>
    <property type="match status" value="1"/>
</dbReference>
<evidence type="ECO:0000256" key="1">
    <source>
        <dbReference type="ARBA" id="ARBA00009005"/>
    </source>
</evidence>
<dbReference type="GO" id="GO:0004197">
    <property type="term" value="F:cysteine-type endopeptidase activity"/>
    <property type="evidence" value="ECO:0007669"/>
    <property type="project" value="InterPro"/>
</dbReference>
<evidence type="ECO:0000259" key="2">
    <source>
        <dbReference type="Pfam" id="PF00656"/>
    </source>
</evidence>
<reference evidence="4" key="1">
    <citation type="journal article" date="2017" name="Nat. Ecol. Evol.">
        <title>Genome expansion and lineage-specific genetic innovations in the forest pathogenic fungi Armillaria.</title>
        <authorList>
            <person name="Sipos G."/>
            <person name="Prasanna A.N."/>
            <person name="Walter M.C."/>
            <person name="O'Connor E."/>
            <person name="Balint B."/>
            <person name="Krizsan K."/>
            <person name="Kiss B."/>
            <person name="Hess J."/>
            <person name="Varga T."/>
            <person name="Slot J."/>
            <person name="Riley R."/>
            <person name="Boka B."/>
            <person name="Rigling D."/>
            <person name="Barry K."/>
            <person name="Lee J."/>
            <person name="Mihaltcheva S."/>
            <person name="LaButti K."/>
            <person name="Lipzen A."/>
            <person name="Waldron R."/>
            <person name="Moloney N.M."/>
            <person name="Sperisen C."/>
            <person name="Kredics L."/>
            <person name="Vagvoelgyi C."/>
            <person name="Patrignani A."/>
            <person name="Fitzpatrick D."/>
            <person name="Nagy I."/>
            <person name="Doyle S."/>
            <person name="Anderson J.B."/>
            <person name="Grigoriev I.V."/>
            <person name="Gueldener U."/>
            <person name="Muensterkoetter M."/>
            <person name="Nagy L.G."/>
        </authorList>
    </citation>
    <scope>NUCLEOTIDE SEQUENCE [LARGE SCALE GENOMIC DNA]</scope>
    <source>
        <strain evidence="4">Ar21-2</strain>
    </source>
</reference>
<comment type="similarity">
    <text evidence="1">Belongs to the peptidase C14B family.</text>
</comment>
<dbReference type="Proteomes" id="UP000217790">
    <property type="component" value="Unassembled WGS sequence"/>
</dbReference>
<dbReference type="OMA" id="RNLWDAM"/>
<evidence type="ECO:0000313" key="3">
    <source>
        <dbReference type="EMBL" id="PBK98278.1"/>
    </source>
</evidence>
<evidence type="ECO:0000313" key="4">
    <source>
        <dbReference type="Proteomes" id="UP000217790"/>
    </source>
</evidence>
<sequence length="658" mass="72366">MASPPPPLFALVIGIDKYLSNEIRDLSGAVADANAVDAFLQETLRVPKGQIKNLRNEEATRLTIEAAIKDLGKNSKIKKDDPILIFYAGHGAEAKTPSEWSSANGRIQMLVPHDFIASGSKDSKRGQGVLDTRLSHLLADLAARKSDNITVVLDCCHSGSGTRMDDDDPTFAVRGIDLPETYTVAQDLLHDIEPDARASGIVKGFEKTGLLSHVLLSACKHGQEAGERGGRGVFTSALLSLLQQSDLDKFTYKDIITNLPDLPEQDPQCEGVHQSRCLFNSKVANPQRELYPIRASSDTPGQYIVEAGEAHGITRNTQFVVFADRAMTTTLGTVVVSNTAAFTATCDFSARGSEPPFRLATPGFALQTWVDEEQDVRFFIEPDERLRSTFQRIADEMRSNKGGQRRFRLVQSRDDAPDLVIIANGDDVHFEIMDKLCRRHGLTRMPFKVKVDDSDTIHRVLRSSADFYWFLHHSRKGNPLAASTLECMKLKETGEYTDDLEEVLVPDPNGDNLNIGGVIMVDVDEDAIFGFKITNTTSIPLYVSMFYFDVSDLSINSYYQPGHAKKDADASLPPYGSLTIGYGASGTVPHIYTLREGQDVDVGFLKLFFSTEYLDLSGVVQGSPFIECRGGTRAVPESRNLWDAMCVAVVQKKGLEGA</sequence>
<keyword evidence="4" id="KW-1185">Reference proteome</keyword>